<comment type="caution">
    <text evidence="5">The sequence shown here is derived from an EMBL/GenBank/DDBJ whole genome shotgun (WGS) entry which is preliminary data.</text>
</comment>
<keyword evidence="2" id="KW-0325">Glycoprotein</keyword>
<dbReference type="AlphaFoldDB" id="A0A438CSM3"/>
<evidence type="ECO:0000259" key="4">
    <source>
        <dbReference type="SMART" id="SM00768"/>
    </source>
</evidence>
<dbReference type="InterPro" id="IPR012946">
    <property type="entry name" value="X8"/>
</dbReference>
<evidence type="ECO:0000256" key="1">
    <source>
        <dbReference type="ARBA" id="ARBA00004609"/>
    </source>
</evidence>
<organism evidence="5 6">
    <name type="scientific">Vitis vinifera</name>
    <name type="common">Grape</name>
    <dbReference type="NCBI Taxonomy" id="29760"/>
    <lineage>
        <taxon>Eukaryota</taxon>
        <taxon>Viridiplantae</taxon>
        <taxon>Streptophyta</taxon>
        <taxon>Embryophyta</taxon>
        <taxon>Tracheophyta</taxon>
        <taxon>Spermatophyta</taxon>
        <taxon>Magnoliopsida</taxon>
        <taxon>eudicotyledons</taxon>
        <taxon>Gunneridae</taxon>
        <taxon>Pentapetalae</taxon>
        <taxon>rosids</taxon>
        <taxon>Vitales</taxon>
        <taxon>Vitaceae</taxon>
        <taxon>Viteae</taxon>
        <taxon>Vitis</taxon>
    </lineage>
</organism>
<accession>A0A438CSM3</accession>
<dbReference type="GO" id="GO:0005886">
    <property type="term" value="C:plasma membrane"/>
    <property type="evidence" value="ECO:0007669"/>
    <property type="project" value="UniProtKB-SubCell"/>
</dbReference>
<name>A0A438CSM3_VITVI</name>
<protein>
    <submittedName>
        <fullName evidence="5">Glucan endo-1,3-beta-glucosidase 13</fullName>
    </submittedName>
</protein>
<comment type="subcellular location">
    <subcellularLocation>
        <location evidence="1">Cell membrane</location>
        <topology evidence="1">Lipid-anchor</topology>
        <topology evidence="1">GPI-anchor</topology>
    </subcellularLocation>
</comment>
<keyword evidence="2" id="KW-0449">Lipoprotein</keyword>
<dbReference type="Proteomes" id="UP000288805">
    <property type="component" value="Unassembled WGS sequence"/>
</dbReference>
<dbReference type="Gene3D" id="3.40.50.450">
    <property type="match status" value="1"/>
</dbReference>
<keyword evidence="3" id="KW-0732">Signal</keyword>
<proteinExistence type="predicted"/>
<keyword evidence="2" id="KW-0472">Membrane</keyword>
<evidence type="ECO:0000256" key="3">
    <source>
        <dbReference type="ARBA" id="ARBA00022729"/>
    </source>
</evidence>
<dbReference type="PANTHER" id="PTHR31044:SF36">
    <property type="entry name" value="CARBOHYDRATE-BINDING X8 DOMAIN SUPERFAMILY PROTEIN"/>
    <property type="match status" value="1"/>
</dbReference>
<dbReference type="SUPFAM" id="SSF102405">
    <property type="entry name" value="MCP/YpsA-like"/>
    <property type="match status" value="1"/>
</dbReference>
<dbReference type="GO" id="GO:0098552">
    <property type="term" value="C:side of membrane"/>
    <property type="evidence" value="ECO:0007669"/>
    <property type="project" value="UniProtKB-KW"/>
</dbReference>
<dbReference type="InterPro" id="IPR044788">
    <property type="entry name" value="X8_dom_prot"/>
</dbReference>
<evidence type="ECO:0000256" key="2">
    <source>
        <dbReference type="ARBA" id="ARBA00022622"/>
    </source>
</evidence>
<keyword evidence="2" id="KW-0336">GPI-anchor</keyword>
<dbReference type="EMBL" id="QGNW01002028">
    <property type="protein sequence ID" value="RVW26221.1"/>
    <property type="molecule type" value="Genomic_DNA"/>
</dbReference>
<dbReference type="Pfam" id="PF07983">
    <property type="entry name" value="X8"/>
    <property type="match status" value="1"/>
</dbReference>
<feature type="domain" description="X8" evidence="4">
    <location>
        <begin position="38"/>
        <end position="133"/>
    </location>
</feature>
<evidence type="ECO:0000313" key="5">
    <source>
        <dbReference type="EMBL" id="RVW26221.1"/>
    </source>
</evidence>
<dbReference type="GO" id="GO:0009506">
    <property type="term" value="C:plasmodesma"/>
    <property type="evidence" value="ECO:0007669"/>
    <property type="project" value="UniProtKB-ARBA"/>
</dbReference>
<gene>
    <name evidence="5" type="primary">VvCHDh000051_2</name>
    <name evidence="5" type="ORF">CK203_115784</name>
</gene>
<reference evidence="5 6" key="1">
    <citation type="journal article" date="2018" name="PLoS Genet.">
        <title>Population sequencing reveals clonal diversity and ancestral inbreeding in the grapevine cultivar Chardonnay.</title>
        <authorList>
            <person name="Roach M.J."/>
            <person name="Johnson D.L."/>
            <person name="Bohlmann J."/>
            <person name="van Vuuren H.J."/>
            <person name="Jones S.J."/>
            <person name="Pretorius I.S."/>
            <person name="Schmidt S.A."/>
            <person name="Borneman A.R."/>
        </authorList>
    </citation>
    <scope>NUCLEOTIDE SEQUENCE [LARGE SCALE GENOMIC DNA]</scope>
    <source>
        <strain evidence="6">cv. Chardonnay</strain>
        <tissue evidence="5">Leaf</tissue>
    </source>
</reference>
<evidence type="ECO:0000313" key="6">
    <source>
        <dbReference type="Proteomes" id="UP000288805"/>
    </source>
</evidence>
<dbReference type="PANTHER" id="PTHR31044">
    <property type="entry name" value="BETA-1,3 GLUCANASE"/>
    <property type="match status" value="1"/>
</dbReference>
<dbReference type="SMART" id="SM00768">
    <property type="entry name" value="X8"/>
    <property type="match status" value="1"/>
</dbReference>
<sequence length="177" mass="18544">MHDIFQHGKGGNVGLMGLVSQAVHRGGGYVLGSIPRTLMCKARTGSRYQTSVYNLDMAGKGANALDWARGPGNVDCSAIQPCQPCFEPDNVVSHASFAFNSYYQQNGATDIACSFGGTGIKVNENPSYDNCLYMTTGSNKTAAGNATTLASTTTSSAANGSFAWTTSCLIMALLSFL</sequence>